<reference evidence="3 4" key="1">
    <citation type="submission" date="2016-07" db="EMBL/GenBank/DDBJ databases">
        <title>Genome sequencing of Vibrio scophthalmi strain VS-05, an isolated from Paralichthys olivaceus.</title>
        <authorList>
            <person name="Han H.-J."/>
        </authorList>
    </citation>
    <scope>NUCLEOTIDE SEQUENCE [LARGE SCALE GENOMIC DNA]</scope>
    <source>
        <strain evidence="3 4">VS-05</strain>
        <plasmid evidence="4">pvs127</plasmid>
    </source>
</reference>
<dbReference type="Gene3D" id="3.90.1530.30">
    <property type="match status" value="1"/>
</dbReference>
<keyword evidence="3" id="KW-0614">Plasmid</keyword>
<evidence type="ECO:0000313" key="4">
    <source>
        <dbReference type="Proteomes" id="UP000092528"/>
    </source>
</evidence>
<dbReference type="GO" id="GO:0005694">
    <property type="term" value="C:chromosome"/>
    <property type="evidence" value="ECO:0007669"/>
    <property type="project" value="TreeGrafter"/>
</dbReference>
<keyword evidence="4" id="KW-1185">Reference proteome</keyword>
<dbReference type="GO" id="GO:0007059">
    <property type="term" value="P:chromosome segregation"/>
    <property type="evidence" value="ECO:0007669"/>
    <property type="project" value="TreeGrafter"/>
</dbReference>
<dbReference type="AlphaFoldDB" id="A0A1C7FHD1"/>
<gene>
    <name evidence="3" type="ORF">VSVS05_04450</name>
</gene>
<protein>
    <recommendedName>
        <fullName evidence="2">ParB-like N-terminal domain-containing protein</fullName>
    </recommendedName>
</protein>
<dbReference type="RefSeq" id="WP_065546943.1">
    <property type="nucleotide sequence ID" value="NZ_CP016416.1"/>
</dbReference>
<geneLocation type="plasmid" evidence="4">
    <name>pvs127</name>
</geneLocation>
<dbReference type="InterPro" id="IPR003115">
    <property type="entry name" value="ParB_N"/>
</dbReference>
<comment type="similarity">
    <text evidence="1">Belongs to the ParB family.</text>
</comment>
<organism evidence="3 4">
    <name type="scientific">Vibrio scophthalmi</name>
    <dbReference type="NCBI Taxonomy" id="45658"/>
    <lineage>
        <taxon>Bacteria</taxon>
        <taxon>Pseudomonadati</taxon>
        <taxon>Pseudomonadota</taxon>
        <taxon>Gammaproteobacteria</taxon>
        <taxon>Vibrionales</taxon>
        <taxon>Vibrionaceae</taxon>
        <taxon>Vibrio</taxon>
    </lineage>
</organism>
<dbReference type="SMART" id="SM00470">
    <property type="entry name" value="ParB"/>
    <property type="match status" value="1"/>
</dbReference>
<dbReference type="Pfam" id="PF02195">
    <property type="entry name" value="ParB_N"/>
    <property type="match status" value="1"/>
</dbReference>
<dbReference type="SUPFAM" id="SSF109709">
    <property type="entry name" value="KorB DNA-binding domain-like"/>
    <property type="match status" value="1"/>
</dbReference>
<sequence>MSLRDRAQGITMDDILDESAVKLRSGKGQYLSIPKDSIYSGKQIRKRFEPKSIEEMGLSLEINGQEQPIVVSPLDSKGYKIQKGERRWRGAMSNPNVTHLDCIIRSDGDILGQITENIQREDLDPIELSEAFHEAKKTFTFNNRQLAQKLGKTEAYISKYLSVIKAPSFVLDAFEKGIIGDVESINELRKAAEIDKDKTQRLLSSTDLVSREDAIKFKKQLSKAKGKEVSDQLNQTSPLKSPKQNVTSILVQVNNRQGLVFASGKYSDQLTILFDDGELEQVVADDVRLIGYRL</sequence>
<evidence type="ECO:0000313" key="3">
    <source>
        <dbReference type="EMBL" id="ANU39485.1"/>
    </source>
</evidence>
<accession>A0A1C7FHD1</accession>
<feature type="domain" description="ParB-like N-terminal" evidence="2">
    <location>
        <begin position="31"/>
        <end position="118"/>
    </location>
</feature>
<dbReference type="InterPro" id="IPR013741">
    <property type="entry name" value="KorB_domain"/>
</dbReference>
<evidence type="ECO:0000256" key="1">
    <source>
        <dbReference type="ARBA" id="ARBA00006295"/>
    </source>
</evidence>
<name>A0A1C7FHD1_9VIBR</name>
<dbReference type="PANTHER" id="PTHR33375">
    <property type="entry name" value="CHROMOSOME-PARTITIONING PROTEIN PARB-RELATED"/>
    <property type="match status" value="1"/>
</dbReference>
<dbReference type="GO" id="GO:0003677">
    <property type="term" value="F:DNA binding"/>
    <property type="evidence" value="ECO:0007669"/>
    <property type="project" value="InterPro"/>
</dbReference>
<dbReference type="InterPro" id="IPR050336">
    <property type="entry name" value="Chromosome_partition/occlusion"/>
</dbReference>
<dbReference type="Pfam" id="PF08535">
    <property type="entry name" value="KorB"/>
    <property type="match status" value="1"/>
</dbReference>
<evidence type="ECO:0000259" key="2">
    <source>
        <dbReference type="SMART" id="SM00470"/>
    </source>
</evidence>
<dbReference type="InterPro" id="IPR036086">
    <property type="entry name" value="ParB/Sulfiredoxin_sf"/>
</dbReference>
<dbReference type="Proteomes" id="UP000092528">
    <property type="component" value="Plasmid pVS127"/>
</dbReference>
<proteinExistence type="inferred from homology"/>
<dbReference type="EMBL" id="CP016416">
    <property type="protein sequence ID" value="ANU39485.1"/>
    <property type="molecule type" value="Genomic_DNA"/>
</dbReference>
<dbReference type="PANTHER" id="PTHR33375:SF1">
    <property type="entry name" value="CHROMOSOME-PARTITIONING PROTEIN PARB-RELATED"/>
    <property type="match status" value="1"/>
</dbReference>
<dbReference type="Gene3D" id="1.10.10.2830">
    <property type="match status" value="1"/>
</dbReference>
<dbReference type="NCBIfam" id="TIGR00180">
    <property type="entry name" value="parB_part"/>
    <property type="match status" value="1"/>
</dbReference>
<dbReference type="SUPFAM" id="SSF110849">
    <property type="entry name" value="ParB/Sulfiredoxin"/>
    <property type="match status" value="1"/>
</dbReference>
<dbReference type="InterPro" id="IPR004437">
    <property type="entry name" value="ParB/RepB/Spo0J"/>
</dbReference>